<feature type="domain" description="Mce/MlaD" evidence="7">
    <location>
        <begin position="52"/>
        <end position="112"/>
    </location>
</feature>
<evidence type="ECO:0000313" key="9">
    <source>
        <dbReference type="Proteomes" id="UP000572540"/>
    </source>
</evidence>
<evidence type="ECO:0000256" key="1">
    <source>
        <dbReference type="ARBA" id="ARBA00004533"/>
    </source>
</evidence>
<organism evidence="8 9">
    <name type="scientific">Paraburkholderia bryophila</name>
    <dbReference type="NCBI Taxonomy" id="420952"/>
    <lineage>
        <taxon>Bacteria</taxon>
        <taxon>Pseudomonadati</taxon>
        <taxon>Pseudomonadota</taxon>
        <taxon>Betaproteobacteria</taxon>
        <taxon>Burkholderiales</taxon>
        <taxon>Burkholderiaceae</taxon>
        <taxon>Paraburkholderia</taxon>
    </lineage>
</organism>
<evidence type="ECO:0000256" key="2">
    <source>
        <dbReference type="ARBA" id="ARBA00022475"/>
    </source>
</evidence>
<dbReference type="EMBL" id="JACCAU010000001">
    <property type="protein sequence ID" value="NYH15667.1"/>
    <property type="molecule type" value="Genomic_DNA"/>
</dbReference>
<evidence type="ECO:0000256" key="3">
    <source>
        <dbReference type="ARBA" id="ARBA00022519"/>
    </source>
</evidence>
<dbReference type="GO" id="GO:0005886">
    <property type="term" value="C:plasma membrane"/>
    <property type="evidence" value="ECO:0007669"/>
    <property type="project" value="UniProtKB-SubCell"/>
</dbReference>
<dbReference type="InterPro" id="IPR051800">
    <property type="entry name" value="PqiA-PqiB_transport"/>
</dbReference>
<keyword evidence="6" id="KW-0472">Membrane</keyword>
<comment type="subcellular location">
    <subcellularLocation>
        <location evidence="1">Cell inner membrane</location>
    </subcellularLocation>
</comment>
<accession>A0A7Z0B0S8</accession>
<reference evidence="8 9" key="1">
    <citation type="submission" date="2020-07" db="EMBL/GenBank/DDBJ databases">
        <title>Exploring microbial biodiversity for novel pathways involved in the catabolism of aromatic compounds derived from lignin.</title>
        <authorList>
            <person name="Elkins J."/>
        </authorList>
    </citation>
    <scope>NUCLEOTIDE SEQUENCE [LARGE SCALE GENOMIC DNA]</scope>
    <source>
        <strain evidence="8 9">H2C3B</strain>
    </source>
</reference>
<dbReference type="Pfam" id="PF02470">
    <property type="entry name" value="MlaD"/>
    <property type="match status" value="2"/>
</dbReference>
<name>A0A7Z0B0S8_9BURK</name>
<gene>
    <name evidence="8" type="ORF">GGD41_002895</name>
</gene>
<feature type="domain" description="Mce/MlaD" evidence="7">
    <location>
        <begin position="181"/>
        <end position="284"/>
    </location>
</feature>
<dbReference type="PANTHER" id="PTHR30462">
    <property type="entry name" value="INTERMEMBRANE TRANSPORT PROTEIN PQIB-RELATED"/>
    <property type="match status" value="1"/>
</dbReference>
<dbReference type="Proteomes" id="UP000572540">
    <property type="component" value="Unassembled WGS sequence"/>
</dbReference>
<evidence type="ECO:0000256" key="6">
    <source>
        <dbReference type="ARBA" id="ARBA00023136"/>
    </source>
</evidence>
<sequence length="423" mass="45812">MVRPRVDAGGISGLGTVLSGAYIGVDAGHSRETETHFTGLETPSAVRRDDDGARYVLHGDSLGSVDIGSPVYYRRVQVGRVSGVMLDKNGTGVSLDVFVDRQYQQYVGTNTRWWQASGLDLRLDANGLTLNTQSLAAVMLGGIAFQTPPGESIGTAEPDGAAFPLAQDETSAMRHADGPTAPVVMKFTQSLRGLTVGAPVDFRGIQLGEVTRIGVEFDPKTREFTLPVALNLYPERLGRRYLESVQHSDANAGKALLLKLVASGLRGQLRTGNLLTNQLYIALDMFPKAPPARVDLNVQPIELPTVPNTLEELQVQIADIAKKLDQVPFEQLGHNLNEALQNADRLLRQLDTQLTPQARDTLASAEKTFSAANAVLQQDSPMQADMHEALTQLTQTLRSLNALADYLEQHPESLVWGKAKSGQ</sequence>
<evidence type="ECO:0000256" key="4">
    <source>
        <dbReference type="ARBA" id="ARBA00022692"/>
    </source>
</evidence>
<keyword evidence="3" id="KW-0997">Cell inner membrane</keyword>
<keyword evidence="4" id="KW-0812">Transmembrane</keyword>
<evidence type="ECO:0000259" key="7">
    <source>
        <dbReference type="Pfam" id="PF02470"/>
    </source>
</evidence>
<evidence type="ECO:0000313" key="8">
    <source>
        <dbReference type="EMBL" id="NYH15667.1"/>
    </source>
</evidence>
<protein>
    <submittedName>
        <fullName evidence="8">Paraquat-inducible protein B</fullName>
    </submittedName>
</protein>
<comment type="caution">
    <text evidence="8">The sequence shown here is derived from an EMBL/GenBank/DDBJ whole genome shotgun (WGS) entry which is preliminary data.</text>
</comment>
<evidence type="ECO:0000256" key="5">
    <source>
        <dbReference type="ARBA" id="ARBA00022989"/>
    </source>
</evidence>
<keyword evidence="5" id="KW-1133">Transmembrane helix</keyword>
<dbReference type="InterPro" id="IPR003399">
    <property type="entry name" value="Mce/MlaD"/>
</dbReference>
<keyword evidence="2" id="KW-1003">Cell membrane</keyword>
<dbReference type="PANTHER" id="PTHR30462:SF0">
    <property type="entry name" value="INTERMEMBRANE TRANSPORT PROTEIN YEBT"/>
    <property type="match status" value="1"/>
</dbReference>
<dbReference type="AlphaFoldDB" id="A0A7Z0B0S8"/>
<proteinExistence type="predicted"/>